<dbReference type="InterPro" id="IPR011712">
    <property type="entry name" value="Sig_transdc_His_kin_sub3_dim/P"/>
</dbReference>
<dbReference type="SUPFAM" id="SSF55874">
    <property type="entry name" value="ATPase domain of HSP90 chaperone/DNA topoisomerase II/histidine kinase"/>
    <property type="match status" value="1"/>
</dbReference>
<dbReference type="SMART" id="SM00387">
    <property type="entry name" value="HATPase_c"/>
    <property type="match status" value="1"/>
</dbReference>
<evidence type="ECO:0000256" key="3">
    <source>
        <dbReference type="ARBA" id="ARBA00022553"/>
    </source>
</evidence>
<dbReference type="Pfam" id="PF02518">
    <property type="entry name" value="HATPase_c"/>
    <property type="match status" value="1"/>
</dbReference>
<accession>A0ABY2Q1U5</accession>
<comment type="catalytic activity">
    <reaction evidence="1">
        <text>ATP + protein L-histidine = ADP + protein N-phospho-L-histidine.</text>
        <dbReference type="EC" id="2.7.13.3"/>
    </reaction>
</comment>
<keyword evidence="3" id="KW-0597">Phosphoprotein</keyword>
<evidence type="ECO:0000256" key="6">
    <source>
        <dbReference type="ARBA" id="ARBA00022777"/>
    </source>
</evidence>
<gene>
    <name evidence="11" type="ORF">E6C48_21610</name>
</gene>
<dbReference type="CDD" id="cd16917">
    <property type="entry name" value="HATPase_UhpB-NarQ-NarX-like"/>
    <property type="match status" value="1"/>
</dbReference>
<feature type="transmembrane region" description="Helical" evidence="9">
    <location>
        <begin position="24"/>
        <end position="47"/>
    </location>
</feature>
<comment type="caution">
    <text evidence="11">The sequence shown here is derived from an EMBL/GenBank/DDBJ whole genome shotgun (WGS) entry which is preliminary data.</text>
</comment>
<keyword evidence="5" id="KW-0547">Nucleotide-binding</keyword>
<dbReference type="Gene3D" id="3.30.565.10">
    <property type="entry name" value="Histidine kinase-like ATPase, C-terminal domain"/>
    <property type="match status" value="1"/>
</dbReference>
<evidence type="ECO:0000256" key="1">
    <source>
        <dbReference type="ARBA" id="ARBA00000085"/>
    </source>
</evidence>
<evidence type="ECO:0000256" key="4">
    <source>
        <dbReference type="ARBA" id="ARBA00022679"/>
    </source>
</evidence>
<dbReference type="InterPro" id="IPR036890">
    <property type="entry name" value="HATPase_C_sf"/>
</dbReference>
<keyword evidence="9" id="KW-0472">Membrane</keyword>
<evidence type="ECO:0000313" key="11">
    <source>
        <dbReference type="EMBL" id="THF54489.1"/>
    </source>
</evidence>
<protein>
    <recommendedName>
        <fullName evidence="2">histidine kinase</fullName>
        <ecNumber evidence="2">2.7.13.3</ecNumber>
    </recommendedName>
</protein>
<keyword evidence="12" id="KW-1185">Reference proteome</keyword>
<keyword evidence="9" id="KW-1133">Transmembrane helix</keyword>
<keyword evidence="4" id="KW-0808">Transferase</keyword>
<keyword evidence="8" id="KW-0902">Two-component regulatory system</keyword>
<name>A0ABY2Q1U5_9HYPH</name>
<dbReference type="EC" id="2.7.13.3" evidence="2"/>
<evidence type="ECO:0000256" key="7">
    <source>
        <dbReference type="ARBA" id="ARBA00022840"/>
    </source>
</evidence>
<proteinExistence type="predicted"/>
<evidence type="ECO:0000256" key="2">
    <source>
        <dbReference type="ARBA" id="ARBA00012438"/>
    </source>
</evidence>
<evidence type="ECO:0000259" key="10">
    <source>
        <dbReference type="SMART" id="SM00387"/>
    </source>
</evidence>
<dbReference type="PANTHER" id="PTHR24421">
    <property type="entry name" value="NITRATE/NITRITE SENSOR PROTEIN NARX-RELATED"/>
    <property type="match status" value="1"/>
</dbReference>
<dbReference type="InterPro" id="IPR050482">
    <property type="entry name" value="Sensor_HK_TwoCompSys"/>
</dbReference>
<feature type="transmembrane region" description="Helical" evidence="9">
    <location>
        <begin position="201"/>
        <end position="220"/>
    </location>
</feature>
<organism evidence="11 12">
    <name type="scientific">Ollibium composti</name>
    <dbReference type="NCBI Taxonomy" id="2675109"/>
    <lineage>
        <taxon>Bacteria</taxon>
        <taxon>Pseudomonadati</taxon>
        <taxon>Pseudomonadota</taxon>
        <taxon>Alphaproteobacteria</taxon>
        <taxon>Hyphomicrobiales</taxon>
        <taxon>Phyllobacteriaceae</taxon>
        <taxon>Ollibium</taxon>
    </lineage>
</organism>
<dbReference type="PANTHER" id="PTHR24421:SF10">
    <property type="entry name" value="NITRATE_NITRITE SENSOR PROTEIN NARQ"/>
    <property type="match status" value="1"/>
</dbReference>
<dbReference type="Pfam" id="PF07730">
    <property type="entry name" value="HisKA_3"/>
    <property type="match status" value="1"/>
</dbReference>
<dbReference type="GO" id="GO:0016301">
    <property type="term" value="F:kinase activity"/>
    <property type="evidence" value="ECO:0007669"/>
    <property type="project" value="UniProtKB-KW"/>
</dbReference>
<dbReference type="EMBL" id="SSNY01000019">
    <property type="protein sequence ID" value="THF54489.1"/>
    <property type="molecule type" value="Genomic_DNA"/>
</dbReference>
<sequence length="470" mass="51408">MAMSAPHGGATRPEDRPWSLSRQFALSGGLVMVLAAALAGFITSGIVTRATVENTATSTALFMDSFLSPHLQELATSDILSPEASGALDRLLDSDAFEGRFPHLEIWKPGGLVAYSRTKELIGKKFPPPEGLLEALGGKVASRYADLDAEEHTIRHFNKAYLEIYVPVREYLSGRIVAVAEIHEHPGAIERRLFHVRLQTWLVTAALTLLLMASLVSIVYRGSRTIATQQEKLRDNIRAVQQISEQNRVFKERAQRASSRLAELNARYLRNVGAELHDGPAQLVGLAALKVEHIRRARTTAKREENLASMETALSEAIREIRTISKGLMLPEIEDLPLCEVVDLAVSAHKKHTGTKAAVDCDLPEKAFPHAVKICVYRFIQEGLNNAFKHAGGRGQTVSCKIKNRVLTLSVEDEGGEREGWQSAREAGLGLAGMRDRVESLGGTVTISSKSNGGTRVEMKLDVAEAEKNA</sequence>
<evidence type="ECO:0000313" key="12">
    <source>
        <dbReference type="Proteomes" id="UP000306441"/>
    </source>
</evidence>
<evidence type="ECO:0000256" key="5">
    <source>
        <dbReference type="ARBA" id="ARBA00022741"/>
    </source>
</evidence>
<evidence type="ECO:0000256" key="9">
    <source>
        <dbReference type="SAM" id="Phobius"/>
    </source>
</evidence>
<feature type="domain" description="Histidine kinase/HSP90-like ATPase" evidence="10">
    <location>
        <begin position="371"/>
        <end position="465"/>
    </location>
</feature>
<evidence type="ECO:0000256" key="8">
    <source>
        <dbReference type="ARBA" id="ARBA00023012"/>
    </source>
</evidence>
<reference evidence="11 12" key="1">
    <citation type="submission" date="2019-04" db="EMBL/GenBank/DDBJ databases">
        <title>Mesorhizobium composti sp. nov., isolated from compost.</title>
        <authorList>
            <person name="Lin S.-Y."/>
            <person name="Hameed A."/>
            <person name="Hsieh Y.-T."/>
            <person name="Young C.-C."/>
        </authorList>
    </citation>
    <scope>NUCLEOTIDE SEQUENCE [LARGE SCALE GENOMIC DNA]</scope>
    <source>
        <strain evidence="11 12">CC-YTH430</strain>
    </source>
</reference>
<keyword evidence="6 11" id="KW-0418">Kinase</keyword>
<dbReference type="InterPro" id="IPR003594">
    <property type="entry name" value="HATPase_dom"/>
</dbReference>
<dbReference type="Proteomes" id="UP000306441">
    <property type="component" value="Unassembled WGS sequence"/>
</dbReference>
<keyword evidence="9" id="KW-0812">Transmembrane</keyword>
<keyword evidence="7" id="KW-0067">ATP-binding</keyword>